<proteinExistence type="predicted"/>
<reference evidence="3" key="1">
    <citation type="journal article" date="2019" name="Int. J. Syst. Evol. Microbiol.">
        <title>The Global Catalogue of Microorganisms (GCM) 10K type strain sequencing project: providing services to taxonomists for standard genome sequencing and annotation.</title>
        <authorList>
            <consortium name="The Broad Institute Genomics Platform"/>
            <consortium name="The Broad Institute Genome Sequencing Center for Infectious Disease"/>
            <person name="Wu L."/>
            <person name="Ma J."/>
        </authorList>
    </citation>
    <scope>NUCLEOTIDE SEQUENCE [LARGE SCALE GENOMIC DNA]</scope>
    <source>
        <strain evidence="3">JCM 3367</strain>
    </source>
</reference>
<feature type="region of interest" description="Disordered" evidence="1">
    <location>
        <begin position="200"/>
        <end position="229"/>
    </location>
</feature>
<organism evidence="2 3">
    <name type="scientific">Pilimelia columellifera subsp. columellifera</name>
    <dbReference type="NCBI Taxonomy" id="706583"/>
    <lineage>
        <taxon>Bacteria</taxon>
        <taxon>Bacillati</taxon>
        <taxon>Actinomycetota</taxon>
        <taxon>Actinomycetes</taxon>
        <taxon>Micromonosporales</taxon>
        <taxon>Micromonosporaceae</taxon>
        <taxon>Pilimelia</taxon>
    </lineage>
</organism>
<comment type="caution">
    <text evidence="2">The sequence shown here is derived from an EMBL/GenBank/DDBJ whole genome shotgun (WGS) entry which is preliminary data.</text>
</comment>
<dbReference type="Proteomes" id="UP001499978">
    <property type="component" value="Unassembled WGS sequence"/>
</dbReference>
<keyword evidence="3" id="KW-1185">Reference proteome</keyword>
<protein>
    <submittedName>
        <fullName evidence="2">Uncharacterized protein</fullName>
    </submittedName>
</protein>
<evidence type="ECO:0000313" key="2">
    <source>
        <dbReference type="EMBL" id="GAA2513253.1"/>
    </source>
</evidence>
<evidence type="ECO:0000256" key="1">
    <source>
        <dbReference type="SAM" id="MobiDB-lite"/>
    </source>
</evidence>
<dbReference type="EMBL" id="BAAARY010000002">
    <property type="protein sequence ID" value="GAA2513253.1"/>
    <property type="molecule type" value="Genomic_DNA"/>
</dbReference>
<sequence>MVGELRRRGLAWTARPGAVAGILLDVVGDLARHVVVRDLATLREHHDGLDGGDLADRLVRNAARASAGIGAACGGVAAVEWAVPPTLLTAPVLLGAETAGVVAVELKLVGELHSVYRIPLPEGVAPRAIALLQAWSQQRGVNPLVSGAGAGAVLGTAARTKLRAQLLKRLGRNLTTLGPFLTGAAVASYLNQRATRALGQRVRDDLRRRRPAVTDGPTRPEMTPRPGQP</sequence>
<evidence type="ECO:0000313" key="3">
    <source>
        <dbReference type="Proteomes" id="UP001499978"/>
    </source>
</evidence>
<accession>A0ABP6ADA6</accession>
<gene>
    <name evidence="2" type="ORF">GCM10010201_06010</name>
</gene>
<name>A0ABP6ADA6_9ACTN</name>